<dbReference type="CDD" id="cd00130">
    <property type="entry name" value="PAS"/>
    <property type="match status" value="1"/>
</dbReference>
<feature type="region of interest" description="Disordered" evidence="1">
    <location>
        <begin position="1"/>
        <end position="21"/>
    </location>
</feature>
<dbReference type="PROSITE" id="PS50888">
    <property type="entry name" value="BHLH"/>
    <property type="match status" value="1"/>
</dbReference>
<dbReference type="EMBL" id="VJMH01007451">
    <property type="protein sequence ID" value="KAF0683108.1"/>
    <property type="molecule type" value="Genomic_DNA"/>
</dbReference>
<evidence type="ECO:0000256" key="1">
    <source>
        <dbReference type="SAM" id="MobiDB-lite"/>
    </source>
</evidence>
<dbReference type="SMART" id="SM00353">
    <property type="entry name" value="HLH"/>
    <property type="match status" value="1"/>
</dbReference>
<dbReference type="OrthoDB" id="200651at2759"/>
<evidence type="ECO:0000313" key="4">
    <source>
        <dbReference type="EMBL" id="VFU01431.1"/>
    </source>
</evidence>
<dbReference type="Gene3D" id="4.10.280.10">
    <property type="entry name" value="Helix-loop-helix DNA-binding domain"/>
    <property type="match status" value="1"/>
</dbReference>
<dbReference type="Pfam" id="PF00010">
    <property type="entry name" value="HLH"/>
    <property type="match status" value="1"/>
</dbReference>
<accession>A0A485LSU7</accession>
<reference evidence="4 5" key="1">
    <citation type="submission" date="2019-03" db="EMBL/GenBank/DDBJ databases">
        <authorList>
            <person name="Gaulin E."/>
            <person name="Dumas B."/>
        </authorList>
    </citation>
    <scope>NUCLEOTIDE SEQUENCE [LARGE SCALE GENOMIC DNA]</scope>
    <source>
        <strain evidence="4">CBS 568.67</strain>
    </source>
</reference>
<dbReference type="GO" id="GO:0046983">
    <property type="term" value="F:protein dimerization activity"/>
    <property type="evidence" value="ECO:0007669"/>
    <property type="project" value="InterPro"/>
</dbReference>
<keyword evidence="5" id="KW-1185">Reference proteome</keyword>
<feature type="domain" description="BHLH" evidence="2">
    <location>
        <begin position="19"/>
        <end position="71"/>
    </location>
</feature>
<sequence>MWGGNSEDDAASPSGSSSVSRAELNFKEKQRMLKLNVTIDNLRKDLDAAGISSKMNKQSILDNTVHYIAMLQNDVVIAKQKAEFSKRAAPTNSPSQAPFERYFELSSTPKLIITTDIEFVRANHAFRILSGYTEEALRQKETLLACLSTDTSRVQNMVRNAINSKEPVRSVVENAFATTRSRNFVIFTAIVAGLDGGAVDSIEIVVTPLAR</sequence>
<dbReference type="Proteomes" id="UP000332933">
    <property type="component" value="Unassembled WGS sequence"/>
</dbReference>
<reference evidence="3" key="2">
    <citation type="submission" date="2019-06" db="EMBL/GenBank/DDBJ databases">
        <title>Genomics analysis of Aphanomyces spp. identifies a new class of oomycete effector associated with host adaptation.</title>
        <authorList>
            <person name="Gaulin E."/>
        </authorList>
    </citation>
    <scope>NUCLEOTIDE SEQUENCE</scope>
    <source>
        <strain evidence="3">CBS 578.67</strain>
    </source>
</reference>
<dbReference type="CDD" id="cd00083">
    <property type="entry name" value="bHLH_SF"/>
    <property type="match status" value="1"/>
</dbReference>
<gene>
    <name evidence="4" type="primary">Aste57867_24796</name>
    <name evidence="3" type="ORF">As57867_024718</name>
    <name evidence="4" type="ORF">ASTE57867_24796</name>
</gene>
<dbReference type="AlphaFoldDB" id="A0A485LSU7"/>
<evidence type="ECO:0000259" key="2">
    <source>
        <dbReference type="PROSITE" id="PS50888"/>
    </source>
</evidence>
<dbReference type="InterPro" id="IPR035965">
    <property type="entry name" value="PAS-like_dom_sf"/>
</dbReference>
<feature type="compositionally biased region" description="Acidic residues" evidence="1">
    <location>
        <begin position="1"/>
        <end position="10"/>
    </location>
</feature>
<dbReference type="InterPro" id="IPR000014">
    <property type="entry name" value="PAS"/>
</dbReference>
<evidence type="ECO:0000313" key="5">
    <source>
        <dbReference type="Proteomes" id="UP000332933"/>
    </source>
</evidence>
<dbReference type="SUPFAM" id="SSF47459">
    <property type="entry name" value="HLH, helix-loop-helix DNA-binding domain"/>
    <property type="match status" value="1"/>
</dbReference>
<name>A0A485LSU7_9STRA</name>
<proteinExistence type="predicted"/>
<dbReference type="SUPFAM" id="SSF55785">
    <property type="entry name" value="PYP-like sensor domain (PAS domain)"/>
    <property type="match status" value="1"/>
</dbReference>
<evidence type="ECO:0000313" key="3">
    <source>
        <dbReference type="EMBL" id="KAF0683108.1"/>
    </source>
</evidence>
<dbReference type="EMBL" id="CAADRA010007477">
    <property type="protein sequence ID" value="VFU01431.1"/>
    <property type="molecule type" value="Genomic_DNA"/>
</dbReference>
<dbReference type="Gene3D" id="3.30.450.20">
    <property type="entry name" value="PAS domain"/>
    <property type="match status" value="1"/>
</dbReference>
<protein>
    <submittedName>
        <fullName evidence="4">Aste57867_24796 protein</fullName>
    </submittedName>
</protein>
<organism evidence="4 5">
    <name type="scientific">Aphanomyces stellatus</name>
    <dbReference type="NCBI Taxonomy" id="120398"/>
    <lineage>
        <taxon>Eukaryota</taxon>
        <taxon>Sar</taxon>
        <taxon>Stramenopiles</taxon>
        <taxon>Oomycota</taxon>
        <taxon>Saprolegniomycetes</taxon>
        <taxon>Saprolegniales</taxon>
        <taxon>Verrucalvaceae</taxon>
        <taxon>Aphanomyces</taxon>
    </lineage>
</organism>
<dbReference type="InterPro" id="IPR036638">
    <property type="entry name" value="HLH_DNA-bd_sf"/>
</dbReference>
<dbReference type="InterPro" id="IPR011598">
    <property type="entry name" value="bHLH_dom"/>
</dbReference>
<feature type="compositionally biased region" description="Low complexity" evidence="1">
    <location>
        <begin position="11"/>
        <end position="20"/>
    </location>
</feature>